<reference evidence="2" key="1">
    <citation type="journal article" date="2019" name="Int. J. Syst. Evol. Microbiol.">
        <title>The Global Catalogue of Microorganisms (GCM) 10K type strain sequencing project: providing services to taxonomists for standard genome sequencing and annotation.</title>
        <authorList>
            <consortium name="The Broad Institute Genomics Platform"/>
            <consortium name="The Broad Institute Genome Sequencing Center for Infectious Disease"/>
            <person name="Wu L."/>
            <person name="Ma J."/>
        </authorList>
    </citation>
    <scope>NUCLEOTIDE SEQUENCE [LARGE SCALE GENOMIC DNA]</scope>
    <source>
        <strain evidence="2">KCTC 12708</strain>
    </source>
</reference>
<proteinExistence type="predicted"/>
<dbReference type="Proteomes" id="UP000615593">
    <property type="component" value="Unassembled WGS sequence"/>
</dbReference>
<organism evidence="1 2">
    <name type="scientific">Mesonia mobilis</name>
    <dbReference type="NCBI Taxonomy" id="369791"/>
    <lineage>
        <taxon>Bacteria</taxon>
        <taxon>Pseudomonadati</taxon>
        <taxon>Bacteroidota</taxon>
        <taxon>Flavobacteriia</taxon>
        <taxon>Flavobacteriales</taxon>
        <taxon>Flavobacteriaceae</taxon>
        <taxon>Mesonia</taxon>
    </lineage>
</organism>
<sequence>MTYQKQIKEHFKTTHAIALMILNDSIIFDRMSKGFEFMQGSADPQNTYSGNAPITNYNGYGILSKLMINEDNDFLKDEIHNIYEKHLKTDYSKPARQRKTSKEIAQEILTEYECKIFDFKNLTHTN</sequence>
<protein>
    <submittedName>
        <fullName evidence="1">Uncharacterized protein</fullName>
    </submittedName>
</protein>
<dbReference type="RefSeq" id="WP_027886023.1">
    <property type="nucleotide sequence ID" value="NZ_BMWY01000001.1"/>
</dbReference>
<dbReference type="EMBL" id="BMWY01000001">
    <property type="protein sequence ID" value="GGZ45947.1"/>
    <property type="molecule type" value="Genomic_DNA"/>
</dbReference>
<dbReference type="GeneID" id="94368057"/>
<comment type="caution">
    <text evidence="1">The sequence shown here is derived from an EMBL/GenBank/DDBJ whole genome shotgun (WGS) entry which is preliminary data.</text>
</comment>
<accession>A0ABQ3BI15</accession>
<keyword evidence="2" id="KW-1185">Reference proteome</keyword>
<name>A0ABQ3BI15_9FLAO</name>
<evidence type="ECO:0000313" key="2">
    <source>
        <dbReference type="Proteomes" id="UP000615593"/>
    </source>
</evidence>
<evidence type="ECO:0000313" key="1">
    <source>
        <dbReference type="EMBL" id="GGZ45947.1"/>
    </source>
</evidence>
<gene>
    <name evidence="1" type="ORF">GCM10008088_04100</name>
</gene>